<accession>A0ABN2HB29</accession>
<feature type="region of interest" description="Disordered" evidence="1">
    <location>
        <begin position="44"/>
        <end position="63"/>
    </location>
</feature>
<protein>
    <submittedName>
        <fullName evidence="2">Uncharacterized protein</fullName>
    </submittedName>
</protein>
<organism evidence="2 3">
    <name type="scientific">Streptomyces yatensis</name>
    <dbReference type="NCBI Taxonomy" id="155177"/>
    <lineage>
        <taxon>Bacteria</taxon>
        <taxon>Bacillati</taxon>
        <taxon>Actinomycetota</taxon>
        <taxon>Actinomycetes</taxon>
        <taxon>Kitasatosporales</taxon>
        <taxon>Streptomycetaceae</taxon>
        <taxon>Streptomyces</taxon>
        <taxon>Streptomyces violaceusniger group</taxon>
    </lineage>
</organism>
<comment type="caution">
    <text evidence="2">The sequence shown here is derived from an EMBL/GenBank/DDBJ whole genome shotgun (WGS) entry which is preliminary data.</text>
</comment>
<dbReference type="EMBL" id="BAAALR010000032">
    <property type="protein sequence ID" value="GAA1684886.1"/>
    <property type="molecule type" value="Genomic_DNA"/>
</dbReference>
<name>A0ABN2HB29_9ACTN</name>
<proteinExistence type="predicted"/>
<evidence type="ECO:0000256" key="1">
    <source>
        <dbReference type="SAM" id="MobiDB-lite"/>
    </source>
</evidence>
<evidence type="ECO:0000313" key="2">
    <source>
        <dbReference type="EMBL" id="GAA1684886.1"/>
    </source>
</evidence>
<dbReference type="Proteomes" id="UP001499947">
    <property type="component" value="Unassembled WGS sequence"/>
</dbReference>
<reference evidence="2 3" key="1">
    <citation type="journal article" date="2019" name="Int. J. Syst. Evol. Microbiol.">
        <title>The Global Catalogue of Microorganisms (GCM) 10K type strain sequencing project: providing services to taxonomists for standard genome sequencing and annotation.</title>
        <authorList>
            <consortium name="The Broad Institute Genomics Platform"/>
            <consortium name="The Broad Institute Genome Sequencing Center for Infectious Disease"/>
            <person name="Wu L."/>
            <person name="Ma J."/>
        </authorList>
    </citation>
    <scope>NUCLEOTIDE SEQUENCE [LARGE SCALE GENOMIC DNA]</scope>
    <source>
        <strain evidence="2 3">JCM 13244</strain>
    </source>
</reference>
<evidence type="ECO:0000313" key="3">
    <source>
        <dbReference type="Proteomes" id="UP001499947"/>
    </source>
</evidence>
<keyword evidence="3" id="KW-1185">Reference proteome</keyword>
<gene>
    <name evidence="2" type="ORF">GCM10009680_25560</name>
</gene>
<sequence>MCYRDPPGRTKRVGGSPLWFGSAPKRRGAVSMCGSAAWARPATAAPRTTDGMPGHFQRSAQPSGLVSSRMIRWATAKAEFAVGTPQ</sequence>